<evidence type="ECO:0000256" key="1">
    <source>
        <dbReference type="SAM" id="Phobius"/>
    </source>
</evidence>
<keyword evidence="1" id="KW-0812">Transmembrane</keyword>
<keyword evidence="3" id="KW-1185">Reference proteome</keyword>
<feature type="transmembrane region" description="Helical" evidence="1">
    <location>
        <begin position="98"/>
        <end position="122"/>
    </location>
</feature>
<proteinExistence type="predicted"/>
<dbReference type="KEGG" id="ahal:FTX54_016665"/>
<keyword evidence="1" id="KW-1133">Transmembrane helix</keyword>
<gene>
    <name evidence="2" type="ORF">FTX54_016665</name>
</gene>
<protein>
    <submittedName>
        <fullName evidence="2">YybS family protein</fullName>
    </submittedName>
</protein>
<name>A0A5C7F7V4_9BACI</name>
<dbReference type="PANTHER" id="PTHR41324">
    <property type="entry name" value="MEMBRANE PROTEIN-RELATED"/>
    <property type="match status" value="1"/>
</dbReference>
<dbReference type="EMBL" id="CP144914">
    <property type="protein sequence ID" value="WWD79997.1"/>
    <property type="molecule type" value="Genomic_DNA"/>
</dbReference>
<keyword evidence="1" id="KW-0472">Membrane</keyword>
<feature type="transmembrane region" description="Helical" evidence="1">
    <location>
        <begin position="213"/>
        <end position="230"/>
    </location>
</feature>
<sequence>MDKSSVVRDGVVAAGIFMALVLAALLIPFAGLILLFFIPVPMVIYTYKYGWQAGVFVSLFILMLLSLVVGAFSPIVIIIFASAGIAIGELYKRGESAFGVYAGTALSVVLGIVITYVGIMALTDTDPVRQLQLTMEESMETTENVLGIEEDPEAAAPLFDFIDNISVIVPALLVITGAVTAFVMQLVSIWYLRKRDYSAAGFPPLREWSLPKSFIWYYLLAIILSFINISEGQEGTLNTLASNLNPVMEGLMVIQGLAFIFFFFHWKKLNIVLPIIITLSVVVFPFLLPIIRILGIIDLGFDLRTRLKSQK</sequence>
<dbReference type="Pfam" id="PF09991">
    <property type="entry name" value="DUF2232"/>
    <property type="match status" value="1"/>
</dbReference>
<dbReference type="RefSeq" id="WP_147802541.1">
    <property type="nucleotide sequence ID" value="NZ_CP144914.1"/>
</dbReference>
<feature type="transmembrane region" description="Helical" evidence="1">
    <location>
        <begin position="273"/>
        <end position="297"/>
    </location>
</feature>
<dbReference type="PANTHER" id="PTHR41324:SF1">
    <property type="entry name" value="DUF2232 DOMAIN-CONTAINING PROTEIN"/>
    <property type="match status" value="1"/>
</dbReference>
<evidence type="ECO:0000313" key="2">
    <source>
        <dbReference type="EMBL" id="WWD79997.1"/>
    </source>
</evidence>
<reference evidence="2 3" key="1">
    <citation type="submission" date="2024-01" db="EMBL/GenBank/DDBJ databases">
        <title>Complete Genome Sequence of Alkalicoccus halolimnae BZ-SZ-XJ29T, a Moderately Halophilic Bacterium Isolated from a Salt Lake.</title>
        <authorList>
            <person name="Zhao B."/>
        </authorList>
    </citation>
    <scope>NUCLEOTIDE SEQUENCE [LARGE SCALE GENOMIC DNA]</scope>
    <source>
        <strain evidence="2 3">BZ-SZ-XJ29</strain>
    </source>
</reference>
<feature type="transmembrane region" description="Helical" evidence="1">
    <location>
        <begin position="49"/>
        <end position="69"/>
    </location>
</feature>
<feature type="transmembrane region" description="Helical" evidence="1">
    <location>
        <begin position="75"/>
        <end position="91"/>
    </location>
</feature>
<dbReference type="OrthoDB" id="2987886at2"/>
<organism evidence="2 3">
    <name type="scientific">Alkalicoccus halolimnae</name>
    <dbReference type="NCBI Taxonomy" id="1667239"/>
    <lineage>
        <taxon>Bacteria</taxon>
        <taxon>Bacillati</taxon>
        <taxon>Bacillota</taxon>
        <taxon>Bacilli</taxon>
        <taxon>Bacillales</taxon>
        <taxon>Bacillaceae</taxon>
        <taxon>Alkalicoccus</taxon>
    </lineage>
</organism>
<feature type="transmembrane region" description="Helical" evidence="1">
    <location>
        <begin position="250"/>
        <end position="266"/>
    </location>
</feature>
<dbReference type="AlphaFoldDB" id="A0A5C7F7V4"/>
<feature type="transmembrane region" description="Helical" evidence="1">
    <location>
        <begin position="167"/>
        <end position="192"/>
    </location>
</feature>
<accession>A0A5C7F7V4</accession>
<feature type="transmembrane region" description="Helical" evidence="1">
    <location>
        <begin position="12"/>
        <end position="37"/>
    </location>
</feature>
<dbReference type="InterPro" id="IPR018710">
    <property type="entry name" value="DUF2232"/>
</dbReference>
<evidence type="ECO:0000313" key="3">
    <source>
        <dbReference type="Proteomes" id="UP000321816"/>
    </source>
</evidence>
<dbReference type="Proteomes" id="UP000321816">
    <property type="component" value="Chromosome"/>
</dbReference>